<dbReference type="InterPro" id="IPR003593">
    <property type="entry name" value="AAA+_ATPase"/>
</dbReference>
<dbReference type="SUPFAM" id="SSF52540">
    <property type="entry name" value="P-loop containing nucleoside triphosphate hydrolases"/>
    <property type="match status" value="1"/>
</dbReference>
<dbReference type="InterPro" id="IPR027417">
    <property type="entry name" value="P-loop_NTPase"/>
</dbReference>
<evidence type="ECO:0000259" key="8">
    <source>
        <dbReference type="PROSITE" id="PS50893"/>
    </source>
</evidence>
<dbReference type="FunFam" id="3.40.50.300:FF:000016">
    <property type="entry name" value="Oligopeptide ABC transporter ATP-binding component"/>
    <property type="match status" value="1"/>
</dbReference>
<dbReference type="SMART" id="SM00382">
    <property type="entry name" value="AAA"/>
    <property type="match status" value="1"/>
</dbReference>
<keyword evidence="6 9" id="KW-0067">ATP-binding</keyword>
<dbReference type="InterPro" id="IPR003439">
    <property type="entry name" value="ABC_transporter-like_ATP-bd"/>
</dbReference>
<organism evidence="9 10">
    <name type="scientific">Brevibacillus thermoruber</name>
    <dbReference type="NCBI Taxonomy" id="33942"/>
    <lineage>
        <taxon>Bacteria</taxon>
        <taxon>Bacillati</taxon>
        <taxon>Bacillota</taxon>
        <taxon>Bacilli</taxon>
        <taxon>Bacillales</taxon>
        <taxon>Paenibacillaceae</taxon>
        <taxon>Brevibacillus</taxon>
    </lineage>
</organism>
<dbReference type="GO" id="GO:0016887">
    <property type="term" value="F:ATP hydrolysis activity"/>
    <property type="evidence" value="ECO:0007669"/>
    <property type="project" value="InterPro"/>
</dbReference>
<keyword evidence="10" id="KW-1185">Reference proteome</keyword>
<evidence type="ECO:0000256" key="2">
    <source>
        <dbReference type="ARBA" id="ARBA00005417"/>
    </source>
</evidence>
<evidence type="ECO:0000256" key="7">
    <source>
        <dbReference type="ARBA" id="ARBA00023136"/>
    </source>
</evidence>
<feature type="domain" description="ABC transporter" evidence="8">
    <location>
        <begin position="7"/>
        <end position="258"/>
    </location>
</feature>
<evidence type="ECO:0000313" key="10">
    <source>
        <dbReference type="Proteomes" id="UP001151071"/>
    </source>
</evidence>
<evidence type="ECO:0000256" key="4">
    <source>
        <dbReference type="ARBA" id="ARBA00022475"/>
    </source>
</evidence>
<sequence length="357" mass="39145">MAEQHLLTIDNLKVNFKTYGGDVQAVRGVSFHVDKGETVAVVGESGCGKSVTAQAIMGLIPNPPGRIVGGRVVFEGKEITGMSKKELLEIRGSQIGMVFQDPMTALNPTMKVGRQIVEGLVRHHQLSREEAQKRAVELLRMVGIPDPEKRVDQYPHQFSGGMRQRVVIAIALACQPKLVIADEPTTALDVTIQAQILDLLKRLQAEQELSVLIITHDLGVVAEIAHRMVVMYAGVVVETGRVQDVFAHPRHPYTWGLMRSLPRLDGAKQRLVPIEGTPPDLFHPPTGCPFAARCEFAMEICDRQMPAPAAFGGGHQAACWLHDPRAPRIEELVAAGRQGNVTEALRNVHELNRYAAD</sequence>
<comment type="caution">
    <text evidence="9">The sequence shown here is derived from an EMBL/GenBank/DDBJ whole genome shotgun (WGS) entry which is preliminary data.</text>
</comment>
<dbReference type="PROSITE" id="PS50893">
    <property type="entry name" value="ABC_TRANSPORTER_2"/>
    <property type="match status" value="1"/>
</dbReference>
<comment type="subcellular location">
    <subcellularLocation>
        <location evidence="1">Cell membrane</location>
        <topology evidence="1">Peripheral membrane protein</topology>
    </subcellularLocation>
</comment>
<dbReference type="Pfam" id="PF08352">
    <property type="entry name" value="oligo_HPY"/>
    <property type="match status" value="1"/>
</dbReference>
<keyword evidence="3" id="KW-0813">Transport</keyword>
<reference evidence="9" key="1">
    <citation type="submission" date="2022-12" db="EMBL/GenBank/DDBJ databases">
        <title>Draft genome sequence of the thermophilic strain Brevibacillus thermoruber HT42, isolated from Los Humeros, Puebla, Mexico, with biotechnological potential.</title>
        <authorList>
            <person name="Lara Sanchez J."/>
            <person name="Solis Palacios R."/>
            <person name="Bustos Baena A.S."/>
            <person name="Ruz Baez A.E."/>
            <person name="Espinosa Luna G."/>
            <person name="Oliart Ros R.M."/>
        </authorList>
    </citation>
    <scope>NUCLEOTIDE SEQUENCE</scope>
    <source>
        <strain evidence="9">HT42</strain>
    </source>
</reference>
<dbReference type="GO" id="GO:0015833">
    <property type="term" value="P:peptide transport"/>
    <property type="evidence" value="ECO:0007669"/>
    <property type="project" value="InterPro"/>
</dbReference>
<dbReference type="GO" id="GO:0005886">
    <property type="term" value="C:plasma membrane"/>
    <property type="evidence" value="ECO:0007669"/>
    <property type="project" value="UniProtKB-SubCell"/>
</dbReference>
<dbReference type="PROSITE" id="PS00211">
    <property type="entry name" value="ABC_TRANSPORTER_1"/>
    <property type="match status" value="1"/>
</dbReference>
<dbReference type="Pfam" id="PF00005">
    <property type="entry name" value="ABC_tran"/>
    <property type="match status" value="1"/>
</dbReference>
<keyword evidence="5" id="KW-0547">Nucleotide-binding</keyword>
<dbReference type="InterPro" id="IPR050388">
    <property type="entry name" value="ABC_Ni/Peptide_Import"/>
</dbReference>
<dbReference type="AlphaFoldDB" id="A0A9X3TR47"/>
<keyword evidence="7" id="KW-0472">Membrane</keyword>
<dbReference type="RefSeq" id="WP_271140129.1">
    <property type="nucleotide sequence ID" value="NZ_JAPYYP010000012.1"/>
</dbReference>
<evidence type="ECO:0000256" key="6">
    <source>
        <dbReference type="ARBA" id="ARBA00022840"/>
    </source>
</evidence>
<protein>
    <submittedName>
        <fullName evidence="9">ABC transporter ATP-binding protein</fullName>
    </submittedName>
</protein>
<proteinExistence type="inferred from homology"/>
<accession>A0A9X3TR47</accession>
<comment type="similarity">
    <text evidence="2">Belongs to the ABC transporter superfamily.</text>
</comment>
<name>A0A9X3TR47_9BACL</name>
<gene>
    <name evidence="9" type="ORF">O3V59_11275</name>
</gene>
<dbReference type="GO" id="GO:0005524">
    <property type="term" value="F:ATP binding"/>
    <property type="evidence" value="ECO:0007669"/>
    <property type="project" value="UniProtKB-KW"/>
</dbReference>
<dbReference type="InterPro" id="IPR017871">
    <property type="entry name" value="ABC_transporter-like_CS"/>
</dbReference>
<evidence type="ECO:0000313" key="9">
    <source>
        <dbReference type="EMBL" id="MDA5108943.1"/>
    </source>
</evidence>
<dbReference type="NCBIfam" id="TIGR01727">
    <property type="entry name" value="oligo_HPY"/>
    <property type="match status" value="1"/>
</dbReference>
<dbReference type="InterPro" id="IPR013563">
    <property type="entry name" value="Oligopep_ABC_C"/>
</dbReference>
<dbReference type="CDD" id="cd03257">
    <property type="entry name" value="ABC_NikE_OppD_transporters"/>
    <property type="match status" value="1"/>
</dbReference>
<dbReference type="PANTHER" id="PTHR43297:SF2">
    <property type="entry name" value="DIPEPTIDE TRANSPORT ATP-BINDING PROTEIN DPPD"/>
    <property type="match status" value="1"/>
</dbReference>
<evidence type="ECO:0000256" key="1">
    <source>
        <dbReference type="ARBA" id="ARBA00004202"/>
    </source>
</evidence>
<evidence type="ECO:0000256" key="5">
    <source>
        <dbReference type="ARBA" id="ARBA00022741"/>
    </source>
</evidence>
<dbReference type="Gene3D" id="3.40.50.300">
    <property type="entry name" value="P-loop containing nucleotide triphosphate hydrolases"/>
    <property type="match status" value="1"/>
</dbReference>
<dbReference type="Proteomes" id="UP001151071">
    <property type="component" value="Unassembled WGS sequence"/>
</dbReference>
<dbReference type="EMBL" id="JAPYYP010000012">
    <property type="protein sequence ID" value="MDA5108943.1"/>
    <property type="molecule type" value="Genomic_DNA"/>
</dbReference>
<keyword evidence="4" id="KW-1003">Cell membrane</keyword>
<evidence type="ECO:0000256" key="3">
    <source>
        <dbReference type="ARBA" id="ARBA00022448"/>
    </source>
</evidence>
<dbReference type="PANTHER" id="PTHR43297">
    <property type="entry name" value="OLIGOPEPTIDE TRANSPORT ATP-BINDING PROTEIN APPD"/>
    <property type="match status" value="1"/>
</dbReference>